<evidence type="ECO:0000256" key="10">
    <source>
        <dbReference type="ARBA" id="ARBA00023316"/>
    </source>
</evidence>
<evidence type="ECO:0000256" key="3">
    <source>
        <dbReference type="ARBA" id="ARBA00022525"/>
    </source>
</evidence>
<dbReference type="GO" id="GO:0071555">
    <property type="term" value="P:cell wall organization"/>
    <property type="evidence" value="ECO:0007669"/>
    <property type="project" value="UniProtKB-KW"/>
</dbReference>
<keyword evidence="4 14" id="KW-0732">Signal</keyword>
<dbReference type="AlphaFoldDB" id="A0A8H7IQE9"/>
<evidence type="ECO:0000313" key="16">
    <source>
        <dbReference type="Proteomes" id="UP000627934"/>
    </source>
</evidence>
<reference evidence="15" key="1">
    <citation type="submission" date="2016-08" db="EMBL/GenBank/DDBJ databases">
        <authorList>
            <person name="Yan J."/>
        </authorList>
    </citation>
    <scope>NUCLEOTIDE SEQUENCE</scope>
    <source>
        <strain evidence="15">CSS-01s</strain>
    </source>
</reference>
<dbReference type="GO" id="GO:0005576">
    <property type="term" value="C:extracellular region"/>
    <property type="evidence" value="ECO:0007669"/>
    <property type="project" value="UniProtKB-SubCell"/>
</dbReference>
<evidence type="ECO:0000256" key="14">
    <source>
        <dbReference type="SAM" id="SignalP"/>
    </source>
</evidence>
<evidence type="ECO:0000256" key="1">
    <source>
        <dbReference type="ARBA" id="ARBA00004613"/>
    </source>
</evidence>
<dbReference type="EMBL" id="MDYX01000037">
    <property type="protein sequence ID" value="KAF9630119.1"/>
    <property type="molecule type" value="Genomic_DNA"/>
</dbReference>
<name>A0A8H7IQE9_9PEZI</name>
<keyword evidence="10" id="KW-0961">Cell wall biogenesis/degradation</keyword>
<evidence type="ECO:0000256" key="7">
    <source>
        <dbReference type="ARBA" id="ARBA00023157"/>
    </source>
</evidence>
<comment type="catalytic activity">
    <reaction evidence="12">
        <text>[(1-&gt;4)-alpha-D-galacturonosyl](n) + H2O = alpha-D-galacturonate + [(1-&gt;4)-alpha-D-galacturonosyl](n-1)</text>
        <dbReference type="Rhea" id="RHEA:14117"/>
        <dbReference type="Rhea" id="RHEA-COMP:14570"/>
        <dbReference type="Rhea" id="RHEA-COMP:14572"/>
        <dbReference type="ChEBI" id="CHEBI:15377"/>
        <dbReference type="ChEBI" id="CHEBI:58658"/>
        <dbReference type="ChEBI" id="CHEBI:140523"/>
        <dbReference type="EC" id="3.2.1.67"/>
    </reaction>
</comment>
<keyword evidence="5" id="KW-0677">Repeat</keyword>
<dbReference type="GO" id="GO:0004650">
    <property type="term" value="F:polygalacturonase activity"/>
    <property type="evidence" value="ECO:0007669"/>
    <property type="project" value="InterPro"/>
</dbReference>
<evidence type="ECO:0000256" key="9">
    <source>
        <dbReference type="ARBA" id="ARBA00023295"/>
    </source>
</evidence>
<dbReference type="InterPro" id="IPR012334">
    <property type="entry name" value="Pectin_lyas_fold"/>
</dbReference>
<evidence type="ECO:0000256" key="5">
    <source>
        <dbReference type="ARBA" id="ARBA00022737"/>
    </source>
</evidence>
<evidence type="ECO:0000256" key="8">
    <source>
        <dbReference type="ARBA" id="ARBA00023180"/>
    </source>
</evidence>
<keyword evidence="9 13" id="KW-0326">Glycosidase</keyword>
<comment type="caution">
    <text evidence="15">The sequence shown here is derived from an EMBL/GenBank/DDBJ whole genome shotgun (WGS) entry which is preliminary data.</text>
</comment>
<sequence length="249" mass="27098">MVSSTRSSTALAVLALYASSTWAATVSEVFLASIRSARPSTAENSPARTRTCVVDSHNDGSTDDAEYIAAALQDCNNGGHVVFPSTQSYVINSPLDMTGLARIDIDIQGRIAFTDDIPHWLNNSFDLGFQNATSFFKLGGEDVNVYGGGTIDGQGQAWWDHYPKNKHDRRPVLFATVEMHGGSVSDLSLVNSPFWHNFVGNSSDVVFTDIRIHSVSNNENFEKNTDGWDIYRSDHITVQNSSVTNGDGA</sequence>
<comment type="similarity">
    <text evidence="2 13">Belongs to the glycosyl hydrolase 28 family.</text>
</comment>
<keyword evidence="8" id="KW-0325">Glycoprotein</keyword>
<dbReference type="Gene3D" id="2.160.20.10">
    <property type="entry name" value="Single-stranded right-handed beta-helix, Pectin lyase-like"/>
    <property type="match status" value="1"/>
</dbReference>
<dbReference type="Pfam" id="PF00295">
    <property type="entry name" value="Glyco_hydro_28"/>
    <property type="match status" value="1"/>
</dbReference>
<keyword evidence="7" id="KW-1015">Disulfide bond</keyword>
<evidence type="ECO:0000256" key="4">
    <source>
        <dbReference type="ARBA" id="ARBA00022729"/>
    </source>
</evidence>
<evidence type="ECO:0000256" key="13">
    <source>
        <dbReference type="RuleBase" id="RU361169"/>
    </source>
</evidence>
<dbReference type="SUPFAM" id="SSF51126">
    <property type="entry name" value="Pectin lyase-like"/>
    <property type="match status" value="1"/>
</dbReference>
<dbReference type="GO" id="GO:0047911">
    <property type="term" value="F:galacturan 1,4-alpha-galacturonidase activity"/>
    <property type="evidence" value="ECO:0007669"/>
    <property type="project" value="UniProtKB-EC"/>
</dbReference>
<evidence type="ECO:0000256" key="11">
    <source>
        <dbReference type="ARBA" id="ARBA00038933"/>
    </source>
</evidence>
<proteinExistence type="inferred from homology"/>
<dbReference type="PANTHER" id="PTHR31736">
    <property type="match status" value="1"/>
</dbReference>
<keyword evidence="6 13" id="KW-0378">Hydrolase</keyword>
<protein>
    <recommendedName>
        <fullName evidence="11">galacturonan 1,4-alpha-galacturonidase</fullName>
        <ecNumber evidence="11">3.2.1.67</ecNumber>
    </recommendedName>
</protein>
<dbReference type="PANTHER" id="PTHR31736:SF14">
    <property type="entry name" value="EXOPOLYGALACTURONASE X-1-RELATED"/>
    <property type="match status" value="1"/>
</dbReference>
<organism evidence="15 16">
    <name type="scientific">Lasiodiplodia theobromae</name>
    <dbReference type="NCBI Taxonomy" id="45133"/>
    <lineage>
        <taxon>Eukaryota</taxon>
        <taxon>Fungi</taxon>
        <taxon>Dikarya</taxon>
        <taxon>Ascomycota</taxon>
        <taxon>Pezizomycotina</taxon>
        <taxon>Dothideomycetes</taxon>
        <taxon>Dothideomycetes incertae sedis</taxon>
        <taxon>Botryosphaeriales</taxon>
        <taxon>Botryosphaeriaceae</taxon>
        <taxon>Lasiodiplodia</taxon>
    </lineage>
</organism>
<dbReference type="Proteomes" id="UP000627934">
    <property type="component" value="Unassembled WGS sequence"/>
</dbReference>
<keyword evidence="3" id="KW-0964">Secreted</keyword>
<dbReference type="GO" id="GO:0005975">
    <property type="term" value="P:carbohydrate metabolic process"/>
    <property type="evidence" value="ECO:0007669"/>
    <property type="project" value="InterPro"/>
</dbReference>
<comment type="subcellular location">
    <subcellularLocation>
        <location evidence="1">Secreted</location>
    </subcellularLocation>
</comment>
<dbReference type="EC" id="3.2.1.67" evidence="11"/>
<evidence type="ECO:0000256" key="6">
    <source>
        <dbReference type="ARBA" id="ARBA00022801"/>
    </source>
</evidence>
<evidence type="ECO:0000256" key="2">
    <source>
        <dbReference type="ARBA" id="ARBA00008834"/>
    </source>
</evidence>
<gene>
    <name evidence="15" type="ORF">BFW01_g300</name>
</gene>
<accession>A0A8H7IQE9</accession>
<evidence type="ECO:0000313" key="15">
    <source>
        <dbReference type="EMBL" id="KAF9630119.1"/>
    </source>
</evidence>
<feature type="signal peptide" evidence="14">
    <location>
        <begin position="1"/>
        <end position="23"/>
    </location>
</feature>
<feature type="chain" id="PRO_5034034526" description="galacturonan 1,4-alpha-galacturonidase" evidence="14">
    <location>
        <begin position="24"/>
        <end position="249"/>
    </location>
</feature>
<evidence type="ECO:0000256" key="12">
    <source>
        <dbReference type="ARBA" id="ARBA00048766"/>
    </source>
</evidence>
<dbReference type="InterPro" id="IPR000743">
    <property type="entry name" value="Glyco_hydro_28"/>
</dbReference>
<dbReference type="InterPro" id="IPR011050">
    <property type="entry name" value="Pectin_lyase_fold/virulence"/>
</dbReference>
<reference evidence="15" key="2">
    <citation type="journal article" date="2018" name="DNA Res.">
        <title>Comparative genome and transcriptome analyses reveal adaptations to opportunistic infections in woody plant degrading pathogens of Botryosphaeriaceae.</title>
        <authorList>
            <person name="Yan J.Y."/>
            <person name="Zhao W.S."/>
            <person name="Chen Z."/>
            <person name="Xing Q.K."/>
            <person name="Zhang W."/>
            <person name="Chethana K.W.T."/>
            <person name="Xue M.F."/>
            <person name="Xu J.P."/>
            <person name="Phillips A.J.L."/>
            <person name="Wang Y."/>
            <person name="Liu J.H."/>
            <person name="Liu M."/>
            <person name="Zhou Y."/>
            <person name="Jayawardena R.S."/>
            <person name="Manawasinghe I.S."/>
            <person name="Huang J.B."/>
            <person name="Qiao G.H."/>
            <person name="Fu C.Y."/>
            <person name="Guo F.F."/>
            <person name="Dissanayake A.J."/>
            <person name="Peng Y.L."/>
            <person name="Hyde K.D."/>
            <person name="Li X.H."/>
        </authorList>
    </citation>
    <scope>NUCLEOTIDE SEQUENCE</scope>
    <source>
        <strain evidence="15">CSS-01s</strain>
    </source>
</reference>